<dbReference type="EMBL" id="CAIY01000038">
    <property type="protein sequence ID" value="CCH67228.1"/>
    <property type="molecule type" value="Genomic_DNA"/>
</dbReference>
<feature type="transmembrane region" description="Helical" evidence="7">
    <location>
        <begin position="15"/>
        <end position="35"/>
    </location>
</feature>
<dbReference type="GO" id="GO:0042802">
    <property type="term" value="F:identical protein binding"/>
    <property type="evidence" value="ECO:0007669"/>
    <property type="project" value="UniProtKB-ARBA"/>
</dbReference>
<comment type="caution">
    <text evidence="6">Lacks conserved residue(s) required for the propagation of feature annotation.</text>
</comment>
<dbReference type="GO" id="GO:0141102">
    <property type="term" value="F:tRNA (5-carboxymethylaminomethyluridine(34)-2'-O)-methyltransferase activity"/>
    <property type="evidence" value="ECO:0007669"/>
    <property type="project" value="RHEA"/>
</dbReference>
<dbReference type="InterPro" id="IPR016914">
    <property type="entry name" value="TrmL"/>
</dbReference>
<keyword evidence="7" id="KW-0472">Membrane</keyword>
<protein>
    <recommendedName>
        <fullName evidence="6">Putative tRNA (cytidine(34)-2'-O)-methyltransferase</fullName>
        <ecNumber evidence="6">2.1.1.207</ecNumber>
    </recommendedName>
    <alternativeName>
        <fullName evidence="6">tRNA (cytidine/uridine-2'-O-)-methyltransferase</fullName>
    </alternativeName>
</protein>
<comment type="subcellular location">
    <subcellularLocation>
        <location evidence="6">Cytoplasm</location>
    </subcellularLocation>
</comment>
<dbReference type="PANTHER" id="PTHR42971:SF1">
    <property type="entry name" value="TRNA (CYTIDINE(34)-2'-O)-METHYLTRANSFERASE"/>
    <property type="match status" value="1"/>
</dbReference>
<comment type="catalytic activity">
    <reaction evidence="6">
        <text>5-carboxymethylaminomethyluridine(34) in tRNA(Leu) + S-adenosyl-L-methionine = 5-carboxymethylaminomethyl-2'-O-methyluridine(34) in tRNA(Leu) + S-adenosyl-L-homocysteine + H(+)</text>
        <dbReference type="Rhea" id="RHEA:43088"/>
        <dbReference type="Rhea" id="RHEA-COMP:10333"/>
        <dbReference type="Rhea" id="RHEA-COMP:10334"/>
        <dbReference type="ChEBI" id="CHEBI:15378"/>
        <dbReference type="ChEBI" id="CHEBI:57856"/>
        <dbReference type="ChEBI" id="CHEBI:59789"/>
        <dbReference type="ChEBI" id="CHEBI:74508"/>
        <dbReference type="ChEBI" id="CHEBI:74511"/>
        <dbReference type="EC" id="2.1.1.207"/>
    </reaction>
</comment>
<keyword evidence="4 6" id="KW-0949">S-adenosyl-L-methionine</keyword>
<feature type="domain" description="tRNA/rRNA methyltransferase SpoU type" evidence="8">
    <location>
        <begin position="46"/>
        <end position="186"/>
    </location>
</feature>
<keyword evidence="7" id="KW-0812">Transmembrane</keyword>
<feature type="binding site" evidence="6">
    <location>
        <position position="174"/>
    </location>
    <ligand>
        <name>S-adenosyl-L-methionine</name>
        <dbReference type="ChEBI" id="CHEBI:59789"/>
    </ligand>
</feature>
<dbReference type="SUPFAM" id="SSF75217">
    <property type="entry name" value="alpha/beta knot"/>
    <property type="match status" value="1"/>
</dbReference>
<dbReference type="EC" id="2.1.1.207" evidence="6"/>
<evidence type="ECO:0000256" key="4">
    <source>
        <dbReference type="ARBA" id="ARBA00022691"/>
    </source>
</evidence>
<dbReference type="GO" id="GO:0141098">
    <property type="term" value="F:tRNA (cytidine(34)-2'-O)-methyltransferase activity"/>
    <property type="evidence" value="ECO:0007669"/>
    <property type="project" value="RHEA"/>
</dbReference>
<comment type="catalytic activity">
    <reaction evidence="6">
        <text>cytidine(34) in tRNA + S-adenosyl-L-methionine = 2'-O-methylcytidine(34) in tRNA + S-adenosyl-L-homocysteine + H(+)</text>
        <dbReference type="Rhea" id="RHEA:43084"/>
        <dbReference type="Rhea" id="RHEA-COMP:10331"/>
        <dbReference type="Rhea" id="RHEA-COMP:10332"/>
        <dbReference type="ChEBI" id="CHEBI:15378"/>
        <dbReference type="ChEBI" id="CHEBI:57856"/>
        <dbReference type="ChEBI" id="CHEBI:59789"/>
        <dbReference type="ChEBI" id="CHEBI:74495"/>
        <dbReference type="ChEBI" id="CHEBI:82748"/>
        <dbReference type="EC" id="2.1.1.207"/>
    </reaction>
</comment>
<accession>M1X024</accession>
<keyword evidence="2 6" id="KW-0489">Methyltransferase</keyword>
<dbReference type="GO" id="GO:0002130">
    <property type="term" value="P:wobble position ribose methylation"/>
    <property type="evidence" value="ECO:0007669"/>
    <property type="project" value="TreeGrafter"/>
</dbReference>
<dbReference type="OrthoDB" id="9789043at2"/>
<evidence type="ECO:0000259" key="8">
    <source>
        <dbReference type="Pfam" id="PF00588"/>
    </source>
</evidence>
<evidence type="ECO:0000256" key="5">
    <source>
        <dbReference type="ARBA" id="ARBA00022694"/>
    </source>
</evidence>
<keyword evidence="7" id="KW-1133">Transmembrane helix</keyword>
<reference evidence="10" key="2">
    <citation type="submission" date="2016-01" db="EMBL/GenBank/DDBJ databases">
        <title>Diatom-associated endosymboitic cyanobacterium lacks core nitrogen metabolism enzymes.</title>
        <authorList>
            <person name="Hilton J.A."/>
            <person name="Foster R.A."/>
            <person name="Tripp H.J."/>
            <person name="Carter B.J."/>
            <person name="Zehr J.P."/>
            <person name="Villareal T.A."/>
        </authorList>
    </citation>
    <scope>NUCLEOTIDE SEQUENCE [LARGE SCALE GENOMIC DNA]</scope>
    <source>
        <strain evidence="10">HH01</strain>
    </source>
</reference>
<dbReference type="CDD" id="cd18094">
    <property type="entry name" value="SpoU-like_TrmL"/>
    <property type="match status" value="1"/>
</dbReference>
<evidence type="ECO:0000256" key="6">
    <source>
        <dbReference type="HAMAP-Rule" id="MF_01885"/>
    </source>
</evidence>
<keyword evidence="10" id="KW-1185">Reference proteome</keyword>
<feature type="binding site" evidence="6">
    <location>
        <position position="145"/>
    </location>
    <ligand>
        <name>S-adenosyl-L-methionine</name>
        <dbReference type="ChEBI" id="CHEBI:59789"/>
    </ligand>
</feature>
<dbReference type="Pfam" id="PF00588">
    <property type="entry name" value="SpoU_methylase"/>
    <property type="match status" value="1"/>
</dbReference>
<evidence type="ECO:0000256" key="7">
    <source>
        <dbReference type="SAM" id="Phobius"/>
    </source>
</evidence>
<dbReference type="FunFam" id="3.40.1280.10:FF:000002">
    <property type="entry name" value="Peptidylprolyl isomerase"/>
    <property type="match status" value="1"/>
</dbReference>
<evidence type="ECO:0000313" key="10">
    <source>
        <dbReference type="Proteomes" id="UP000053051"/>
    </source>
</evidence>
<dbReference type="STRING" id="1165094.RINTHH_10730"/>
<keyword evidence="1 6" id="KW-0963">Cytoplasm</keyword>
<dbReference type="Proteomes" id="UP000053051">
    <property type="component" value="Unassembled WGS sequence"/>
</dbReference>
<evidence type="ECO:0000256" key="1">
    <source>
        <dbReference type="ARBA" id="ARBA00022490"/>
    </source>
</evidence>
<dbReference type="InterPro" id="IPR001537">
    <property type="entry name" value="SpoU_MeTrfase"/>
</dbReference>
<comment type="caution">
    <text evidence="9">The sequence shown here is derived from an EMBL/GenBank/DDBJ whole genome shotgun (WGS) entry which is preliminary data.</text>
</comment>
<gene>
    <name evidence="9" type="ORF">RINTHH_10730</name>
</gene>
<keyword evidence="5 6" id="KW-0819">tRNA processing</keyword>
<comment type="similarity">
    <text evidence="6">Belongs to the class IV-like SAM-binding methyltransferase superfamily. RNA methyltransferase TrmH family. TrmL subfamily.</text>
</comment>
<dbReference type="HAMAP" id="MF_01885">
    <property type="entry name" value="tRNA_methyltr_TrmL"/>
    <property type="match status" value="1"/>
</dbReference>
<evidence type="ECO:0000256" key="2">
    <source>
        <dbReference type="ARBA" id="ARBA00022603"/>
    </source>
</evidence>
<dbReference type="GO" id="GO:0003723">
    <property type="term" value="F:RNA binding"/>
    <property type="evidence" value="ECO:0007669"/>
    <property type="project" value="InterPro"/>
</dbReference>
<comment type="function">
    <text evidence="6">Could methylate the ribose at the nucleotide 34 wobble position in tRNA.</text>
</comment>
<proteinExistence type="inferred from homology"/>
<sequence>MQFVHIFLNTWVTRLGILVFEYIVPYLRCLLAYMFKYKQYKLHMPQVVLVNPLIPPNTGNIARTCAARSTELHLVGPLGFELSNRYLKRAGLDYWPHVKLHYHESLDIFQDVYHKRGGRCLGFSVRGNYSYTKFAYKESDWLVFGSETDGLPKSFLEKCDYTLTIPMKDPQIRSLNLSVSVAVALFESCRQLGYL</sequence>
<organism evidence="9 10">
    <name type="scientific">Richelia intracellularis HH01</name>
    <dbReference type="NCBI Taxonomy" id="1165094"/>
    <lineage>
        <taxon>Bacteria</taxon>
        <taxon>Bacillati</taxon>
        <taxon>Cyanobacteriota</taxon>
        <taxon>Cyanophyceae</taxon>
        <taxon>Nostocales</taxon>
        <taxon>Nostocaceae</taxon>
        <taxon>Richelia</taxon>
    </lineage>
</organism>
<dbReference type="InterPro" id="IPR029028">
    <property type="entry name" value="Alpha/beta_knot_MTases"/>
</dbReference>
<dbReference type="InterPro" id="IPR029026">
    <property type="entry name" value="tRNA_m1G_MTases_N"/>
</dbReference>
<dbReference type="AlphaFoldDB" id="M1X024"/>
<evidence type="ECO:0000313" key="9">
    <source>
        <dbReference type="EMBL" id="CCH67228.1"/>
    </source>
</evidence>
<dbReference type="Gene3D" id="3.40.1280.10">
    <property type="match status" value="1"/>
</dbReference>
<dbReference type="GO" id="GO:0005737">
    <property type="term" value="C:cytoplasm"/>
    <property type="evidence" value="ECO:0007669"/>
    <property type="project" value="UniProtKB-SubCell"/>
</dbReference>
<name>M1X024_9NOST</name>
<evidence type="ECO:0000256" key="3">
    <source>
        <dbReference type="ARBA" id="ARBA00022679"/>
    </source>
</evidence>
<dbReference type="PANTHER" id="PTHR42971">
    <property type="entry name" value="TRNA (CYTIDINE(34)-2'-O)-METHYLTRANSFERASE"/>
    <property type="match status" value="1"/>
</dbReference>
<keyword evidence="3 6" id="KW-0808">Transferase</keyword>
<feature type="binding site" evidence="6">
    <location>
        <position position="165"/>
    </location>
    <ligand>
        <name>S-adenosyl-L-methionine</name>
        <dbReference type="ChEBI" id="CHEBI:59789"/>
    </ligand>
</feature>
<reference evidence="9 10" key="1">
    <citation type="submission" date="2012-05" db="EMBL/GenBank/DDBJ databases">
        <authorList>
            <person name="Hilton J."/>
        </authorList>
    </citation>
    <scope>NUCLEOTIDE SEQUENCE [LARGE SCALE GENOMIC DNA]</scope>
    <source>
        <strain evidence="9 10">HH01</strain>
    </source>
</reference>